<protein>
    <submittedName>
        <fullName evidence="1">Uncharacterized protein</fullName>
    </submittedName>
</protein>
<proteinExistence type="predicted"/>
<dbReference type="Proteomes" id="UP001187734">
    <property type="component" value="Unassembled WGS sequence"/>
</dbReference>
<dbReference type="EMBL" id="ONZP01000211">
    <property type="protein sequence ID" value="SPJ77956.1"/>
    <property type="molecule type" value="Genomic_DNA"/>
</dbReference>
<dbReference type="AlphaFoldDB" id="A0AAE8SI04"/>
<gene>
    <name evidence="1" type="ORF">FTOL_06368</name>
</gene>
<evidence type="ECO:0000313" key="1">
    <source>
        <dbReference type="EMBL" id="SPJ77956.1"/>
    </source>
</evidence>
<sequence>MDVTVQCDGYRSKGVCEGTRTPTNTIWVSEESCPECRKKKAKGVIYSKQQ</sequence>
<reference evidence="1" key="1">
    <citation type="submission" date="2018-03" db="EMBL/GenBank/DDBJ databases">
        <authorList>
            <person name="Guldener U."/>
        </authorList>
    </citation>
    <scope>NUCLEOTIDE SEQUENCE</scope>
</reference>
<evidence type="ECO:0000313" key="2">
    <source>
        <dbReference type="Proteomes" id="UP001187734"/>
    </source>
</evidence>
<accession>A0AAE8SI04</accession>
<comment type="caution">
    <text evidence="1">The sequence shown here is derived from an EMBL/GenBank/DDBJ whole genome shotgun (WGS) entry which is preliminary data.</text>
</comment>
<name>A0AAE8SI04_9HYPO</name>
<keyword evidence="2" id="KW-1185">Reference proteome</keyword>
<organism evidence="1 2">
    <name type="scientific">Fusarium torulosum</name>
    <dbReference type="NCBI Taxonomy" id="33205"/>
    <lineage>
        <taxon>Eukaryota</taxon>
        <taxon>Fungi</taxon>
        <taxon>Dikarya</taxon>
        <taxon>Ascomycota</taxon>
        <taxon>Pezizomycotina</taxon>
        <taxon>Sordariomycetes</taxon>
        <taxon>Hypocreomycetidae</taxon>
        <taxon>Hypocreales</taxon>
        <taxon>Nectriaceae</taxon>
        <taxon>Fusarium</taxon>
    </lineage>
</organism>